<evidence type="ECO:0000259" key="2">
    <source>
        <dbReference type="Pfam" id="PF03703"/>
    </source>
</evidence>
<feature type="transmembrane region" description="Helical" evidence="1">
    <location>
        <begin position="57"/>
        <end position="83"/>
    </location>
</feature>
<keyword evidence="1" id="KW-0472">Membrane</keyword>
<protein>
    <submittedName>
        <fullName evidence="3">PH domain-containing protein</fullName>
    </submittedName>
</protein>
<keyword evidence="1" id="KW-1133">Transmembrane helix</keyword>
<dbReference type="InterPro" id="IPR005182">
    <property type="entry name" value="YdbS-like_PH"/>
</dbReference>
<keyword evidence="1" id="KW-0812">Transmembrane</keyword>
<reference evidence="3 4" key="1">
    <citation type="submission" date="2019-01" db="EMBL/GenBank/DDBJ databases">
        <title>Leucobacter muris sp. nov. isolated from the nose of a laboratory mouse.</title>
        <authorList>
            <person name="Benga L."/>
            <person name="Sproeer C."/>
            <person name="Schumann P."/>
            <person name="Verbarg S."/>
            <person name="Bunk B."/>
            <person name="Engelhardt E."/>
            <person name="Benten P.M."/>
            <person name="Sager M."/>
        </authorList>
    </citation>
    <scope>NUCLEOTIDE SEQUENCE [LARGE SCALE GENOMIC DNA]</scope>
    <source>
        <strain evidence="3 4">DSM 101948</strain>
    </source>
</reference>
<dbReference type="EMBL" id="CP035037">
    <property type="protein sequence ID" value="QAB19268.1"/>
    <property type="molecule type" value="Genomic_DNA"/>
</dbReference>
<accession>A0ABX5QJH5</accession>
<gene>
    <name evidence="3" type="ORF">Leucomu_12015</name>
</gene>
<feature type="transmembrane region" description="Helical" evidence="1">
    <location>
        <begin position="33"/>
        <end position="51"/>
    </location>
</feature>
<dbReference type="PANTHER" id="PTHR37938:SF1">
    <property type="entry name" value="BLL0215 PROTEIN"/>
    <property type="match status" value="1"/>
</dbReference>
<sequence>MTAEVESVLGPAPASYSQPEVVVLRFRRHGRRLVWPVLALLAIAGAAGFWVGALPAAWMNLAAAAGGILLALLLGVLPVFSWLAHRTTVTTRRVIRRQGLFSRQRSEVSLGRVREVRSRRGLGQRVWGAGDIELLHGAESLTLVDVPGGERVADALQELMERNYEHSARVEQRLANLPGAAAAPAAAIPQDQAGPVSFW</sequence>
<keyword evidence="4" id="KW-1185">Reference proteome</keyword>
<name>A0ABX5QJH5_9MICO</name>
<organism evidence="3 4">
    <name type="scientific">Leucobacter muris</name>
    <dbReference type="NCBI Taxonomy" id="1935379"/>
    <lineage>
        <taxon>Bacteria</taxon>
        <taxon>Bacillati</taxon>
        <taxon>Actinomycetota</taxon>
        <taxon>Actinomycetes</taxon>
        <taxon>Micrococcales</taxon>
        <taxon>Microbacteriaceae</taxon>
        <taxon>Leucobacter</taxon>
    </lineage>
</organism>
<evidence type="ECO:0000313" key="4">
    <source>
        <dbReference type="Proteomes" id="UP000285768"/>
    </source>
</evidence>
<evidence type="ECO:0000256" key="1">
    <source>
        <dbReference type="SAM" id="Phobius"/>
    </source>
</evidence>
<dbReference type="Pfam" id="PF03703">
    <property type="entry name" value="bPH_2"/>
    <property type="match status" value="1"/>
</dbReference>
<evidence type="ECO:0000313" key="3">
    <source>
        <dbReference type="EMBL" id="QAB19268.1"/>
    </source>
</evidence>
<proteinExistence type="predicted"/>
<feature type="domain" description="YdbS-like PH" evidence="2">
    <location>
        <begin position="82"/>
        <end position="155"/>
    </location>
</feature>
<dbReference type="Proteomes" id="UP000285768">
    <property type="component" value="Chromosome"/>
</dbReference>
<dbReference type="PANTHER" id="PTHR37938">
    <property type="entry name" value="BLL0215 PROTEIN"/>
    <property type="match status" value="1"/>
</dbReference>